<keyword evidence="3" id="KW-1185">Reference proteome</keyword>
<proteinExistence type="predicted"/>
<sequence>MNSFSIEISNKETALTSIVDVTLSGGAYSINIDNLFCGTMVRDNTSAFGFSTTDKMLLPYLEPIAKQLKSKRKQISISEIFAAVFGILQLVTFLSGTIISFKLKSMMQKTRVFLLLNLLPVLLE</sequence>
<evidence type="ECO:0000256" key="1">
    <source>
        <dbReference type="SAM" id="Phobius"/>
    </source>
</evidence>
<comment type="caution">
    <text evidence="2">The sequence shown here is derived from an EMBL/GenBank/DDBJ whole genome shotgun (WGS) entry which is preliminary data.</text>
</comment>
<evidence type="ECO:0000313" key="3">
    <source>
        <dbReference type="Proteomes" id="UP000252081"/>
    </source>
</evidence>
<dbReference type="OrthoDB" id="769821at2"/>
<feature type="transmembrane region" description="Helical" evidence="1">
    <location>
        <begin position="80"/>
        <end position="101"/>
    </location>
</feature>
<keyword evidence="1" id="KW-0812">Transmembrane</keyword>
<reference evidence="2 3" key="1">
    <citation type="submission" date="2018-07" db="EMBL/GenBank/DDBJ databases">
        <title>A draft genome of a endophytic bacteria, a new species of Pedobacter.</title>
        <authorList>
            <person name="Zhang Z.D."/>
            <person name="Chen Z.J."/>
        </authorList>
    </citation>
    <scope>NUCLEOTIDE SEQUENCE [LARGE SCALE GENOMIC DNA]</scope>
    <source>
        <strain evidence="2 3">RS10</strain>
    </source>
</reference>
<accession>A0A366KLY0</accession>
<dbReference type="RefSeq" id="WP_113951844.1">
    <property type="nucleotide sequence ID" value="NZ_QNQU01000035.1"/>
</dbReference>
<organism evidence="2 3">
    <name type="scientific">Pedobacter miscanthi</name>
    <dbReference type="NCBI Taxonomy" id="2259170"/>
    <lineage>
        <taxon>Bacteria</taxon>
        <taxon>Pseudomonadati</taxon>
        <taxon>Bacteroidota</taxon>
        <taxon>Sphingobacteriia</taxon>
        <taxon>Sphingobacteriales</taxon>
        <taxon>Sphingobacteriaceae</taxon>
        <taxon>Pedobacter</taxon>
    </lineage>
</organism>
<protein>
    <submittedName>
        <fullName evidence="2">Uncharacterized protein</fullName>
    </submittedName>
</protein>
<gene>
    <name evidence="2" type="ORF">DRW42_26300</name>
</gene>
<dbReference type="EMBL" id="QNQU01000035">
    <property type="protein sequence ID" value="RBQ02530.1"/>
    <property type="molecule type" value="Genomic_DNA"/>
</dbReference>
<keyword evidence="1" id="KW-0472">Membrane</keyword>
<name>A0A366KLY0_9SPHI</name>
<dbReference type="AlphaFoldDB" id="A0A366KLY0"/>
<keyword evidence="1" id="KW-1133">Transmembrane helix</keyword>
<evidence type="ECO:0000313" key="2">
    <source>
        <dbReference type="EMBL" id="RBQ02530.1"/>
    </source>
</evidence>
<dbReference type="Proteomes" id="UP000252081">
    <property type="component" value="Unassembled WGS sequence"/>
</dbReference>